<dbReference type="Pfam" id="PF13417">
    <property type="entry name" value="GST_N_3"/>
    <property type="match status" value="1"/>
</dbReference>
<dbReference type="InterPro" id="IPR036282">
    <property type="entry name" value="Glutathione-S-Trfase_C_sf"/>
</dbReference>
<dbReference type="SFLD" id="SFLDS00019">
    <property type="entry name" value="Glutathione_Transferase_(cytos"/>
    <property type="match status" value="1"/>
</dbReference>
<evidence type="ECO:0000313" key="2">
    <source>
        <dbReference type="EMBL" id="SDW33072.1"/>
    </source>
</evidence>
<dbReference type="EMBL" id="FNOI01000001">
    <property type="protein sequence ID" value="SDW33072.1"/>
    <property type="molecule type" value="Genomic_DNA"/>
</dbReference>
<keyword evidence="2" id="KW-0808">Transferase</keyword>
<dbReference type="PANTHER" id="PTHR42673:SF4">
    <property type="entry name" value="MALEYLACETOACETATE ISOMERASE"/>
    <property type="match status" value="1"/>
</dbReference>
<dbReference type="SUPFAM" id="SSF47616">
    <property type="entry name" value="GST C-terminal domain-like"/>
    <property type="match status" value="1"/>
</dbReference>
<evidence type="ECO:0000313" key="3">
    <source>
        <dbReference type="Proteomes" id="UP000199441"/>
    </source>
</evidence>
<name>A0A1H2SN83_9RHOB</name>
<dbReference type="CDD" id="cd00570">
    <property type="entry name" value="GST_N_family"/>
    <property type="match status" value="1"/>
</dbReference>
<keyword evidence="3" id="KW-1185">Reference proteome</keyword>
<dbReference type="GO" id="GO:0016034">
    <property type="term" value="F:maleylacetoacetate isomerase activity"/>
    <property type="evidence" value="ECO:0007669"/>
    <property type="project" value="TreeGrafter"/>
</dbReference>
<dbReference type="Gene3D" id="1.20.1050.10">
    <property type="match status" value="1"/>
</dbReference>
<dbReference type="Gene3D" id="3.40.30.10">
    <property type="entry name" value="Glutaredoxin"/>
    <property type="match status" value="1"/>
</dbReference>
<evidence type="ECO:0000259" key="1">
    <source>
        <dbReference type="PROSITE" id="PS50404"/>
    </source>
</evidence>
<accession>A0A1H2SN83</accession>
<dbReference type="InterPro" id="IPR004045">
    <property type="entry name" value="Glutathione_S-Trfase_N"/>
</dbReference>
<dbReference type="GO" id="GO:0004364">
    <property type="term" value="F:glutathione transferase activity"/>
    <property type="evidence" value="ECO:0007669"/>
    <property type="project" value="TreeGrafter"/>
</dbReference>
<dbReference type="RefSeq" id="WP_089944948.1">
    <property type="nucleotide sequence ID" value="NZ_FNOI01000001.1"/>
</dbReference>
<dbReference type="AlphaFoldDB" id="A0A1H2SN83"/>
<dbReference type="STRING" id="670155.SAMN04488001_0874"/>
<dbReference type="SUPFAM" id="SSF52833">
    <property type="entry name" value="Thioredoxin-like"/>
    <property type="match status" value="1"/>
</dbReference>
<dbReference type="PANTHER" id="PTHR42673">
    <property type="entry name" value="MALEYLACETOACETATE ISOMERASE"/>
    <property type="match status" value="1"/>
</dbReference>
<dbReference type="InterPro" id="IPR036249">
    <property type="entry name" value="Thioredoxin-like_sf"/>
</dbReference>
<sequence>MEWRLPAFKGLRYTGEMYEIYSVDHSLYCAKLRLALRTKGVAWRDIPPTSDYLARVPTGNLPALVDGDLTLTDSEAIAEYLEEKHPSPAMLPTGLIPRAKCRELSRFHDTRLEPALRLLFSNVDPATRSGSEVEEAHAGITKRLTALSALLDQSPLPRDRLWLCDCGLIVTLEWLNIMERHSVLPALHWSGTVRSYRAQMATLPDVTQELTSYRPHMYEWMQSKGAVERKP</sequence>
<reference evidence="3" key="1">
    <citation type="submission" date="2016-10" db="EMBL/GenBank/DDBJ databases">
        <authorList>
            <person name="Varghese N."/>
            <person name="Submissions S."/>
        </authorList>
    </citation>
    <scope>NUCLEOTIDE SEQUENCE [LARGE SCALE GENOMIC DNA]</scope>
    <source>
        <strain evidence="3">DSM 26922</strain>
    </source>
</reference>
<dbReference type="InterPro" id="IPR040079">
    <property type="entry name" value="Glutathione_S-Trfase"/>
</dbReference>
<dbReference type="PROSITE" id="PS50404">
    <property type="entry name" value="GST_NTER"/>
    <property type="match status" value="1"/>
</dbReference>
<organism evidence="2 3">
    <name type="scientific">Litoreibacter albidus</name>
    <dbReference type="NCBI Taxonomy" id="670155"/>
    <lineage>
        <taxon>Bacteria</taxon>
        <taxon>Pseudomonadati</taxon>
        <taxon>Pseudomonadota</taxon>
        <taxon>Alphaproteobacteria</taxon>
        <taxon>Rhodobacterales</taxon>
        <taxon>Roseobacteraceae</taxon>
        <taxon>Litoreibacter</taxon>
    </lineage>
</organism>
<dbReference type="Proteomes" id="UP000199441">
    <property type="component" value="Unassembled WGS sequence"/>
</dbReference>
<dbReference type="OrthoDB" id="9782992at2"/>
<protein>
    <submittedName>
        <fullName evidence="2">Glutathione S-transferase</fullName>
    </submittedName>
</protein>
<dbReference type="GO" id="GO:0006559">
    <property type="term" value="P:L-phenylalanine catabolic process"/>
    <property type="evidence" value="ECO:0007669"/>
    <property type="project" value="TreeGrafter"/>
</dbReference>
<dbReference type="GO" id="GO:0006749">
    <property type="term" value="P:glutathione metabolic process"/>
    <property type="evidence" value="ECO:0007669"/>
    <property type="project" value="TreeGrafter"/>
</dbReference>
<gene>
    <name evidence="2" type="ORF">SAMN04488001_0874</name>
</gene>
<proteinExistence type="predicted"/>
<feature type="domain" description="GST N-terminal" evidence="1">
    <location>
        <begin position="16"/>
        <end position="89"/>
    </location>
</feature>